<name>A0ACC0CEJ5_CATRO</name>
<gene>
    <name evidence="1" type="ORF">M9H77_04490</name>
</gene>
<protein>
    <submittedName>
        <fullName evidence="1">Uncharacterized protein</fullName>
    </submittedName>
</protein>
<dbReference type="EMBL" id="CM044701">
    <property type="protein sequence ID" value="KAI5683262.1"/>
    <property type="molecule type" value="Genomic_DNA"/>
</dbReference>
<sequence length="185" mass="21099">MWIVRVNWTASRIFFLLATLYLITSCPGVVLCRTNVPKPRLCFEKYGVLGDDVVIADQKVAEVYKQSLKELGVDIFYQKSLISSTGCAEFAKRFRVRGLTRDLSSVSFKSLLNLLTTLIDRQNPTLSTPFDTNAKRRSIPVRRNQLSTKPFFFFCNRIVSRNRSHDHQSNIKVPVIIGKVITTIP</sequence>
<organism evidence="1 2">
    <name type="scientific">Catharanthus roseus</name>
    <name type="common">Madagascar periwinkle</name>
    <name type="synonym">Vinca rosea</name>
    <dbReference type="NCBI Taxonomy" id="4058"/>
    <lineage>
        <taxon>Eukaryota</taxon>
        <taxon>Viridiplantae</taxon>
        <taxon>Streptophyta</taxon>
        <taxon>Embryophyta</taxon>
        <taxon>Tracheophyta</taxon>
        <taxon>Spermatophyta</taxon>
        <taxon>Magnoliopsida</taxon>
        <taxon>eudicotyledons</taxon>
        <taxon>Gunneridae</taxon>
        <taxon>Pentapetalae</taxon>
        <taxon>asterids</taxon>
        <taxon>lamiids</taxon>
        <taxon>Gentianales</taxon>
        <taxon>Apocynaceae</taxon>
        <taxon>Rauvolfioideae</taxon>
        <taxon>Vinceae</taxon>
        <taxon>Catharanthinae</taxon>
        <taxon>Catharanthus</taxon>
    </lineage>
</organism>
<comment type="caution">
    <text evidence="1">The sequence shown here is derived from an EMBL/GenBank/DDBJ whole genome shotgun (WGS) entry which is preliminary data.</text>
</comment>
<proteinExistence type="predicted"/>
<evidence type="ECO:0000313" key="1">
    <source>
        <dbReference type="EMBL" id="KAI5683262.1"/>
    </source>
</evidence>
<evidence type="ECO:0000313" key="2">
    <source>
        <dbReference type="Proteomes" id="UP001060085"/>
    </source>
</evidence>
<dbReference type="Proteomes" id="UP001060085">
    <property type="component" value="Linkage Group LG01"/>
</dbReference>
<accession>A0ACC0CEJ5</accession>
<keyword evidence="2" id="KW-1185">Reference proteome</keyword>
<reference evidence="2" key="1">
    <citation type="journal article" date="2023" name="Nat. Plants">
        <title>Single-cell RNA sequencing provides a high-resolution roadmap for understanding the multicellular compartmentation of specialized metabolism.</title>
        <authorList>
            <person name="Sun S."/>
            <person name="Shen X."/>
            <person name="Li Y."/>
            <person name="Li Y."/>
            <person name="Wang S."/>
            <person name="Li R."/>
            <person name="Zhang H."/>
            <person name="Shen G."/>
            <person name="Guo B."/>
            <person name="Wei J."/>
            <person name="Xu J."/>
            <person name="St-Pierre B."/>
            <person name="Chen S."/>
            <person name="Sun C."/>
        </authorList>
    </citation>
    <scope>NUCLEOTIDE SEQUENCE [LARGE SCALE GENOMIC DNA]</scope>
</reference>